<organism evidence="1 2">
    <name type="scientific">Dokdonia sinensis</name>
    <dbReference type="NCBI Taxonomy" id="2479847"/>
    <lineage>
        <taxon>Bacteria</taxon>
        <taxon>Pseudomonadati</taxon>
        <taxon>Bacteroidota</taxon>
        <taxon>Flavobacteriia</taxon>
        <taxon>Flavobacteriales</taxon>
        <taxon>Flavobacteriaceae</taxon>
        <taxon>Dokdonia</taxon>
    </lineage>
</organism>
<protein>
    <submittedName>
        <fullName evidence="1">Uncharacterized protein</fullName>
    </submittedName>
</protein>
<dbReference type="Proteomes" id="UP000281985">
    <property type="component" value="Unassembled WGS sequence"/>
</dbReference>
<accession>A0A3M0GQD4</accession>
<proteinExistence type="predicted"/>
<sequence length="131" mass="15086">MTGYDSNTYVYKIVDGAGGVPRLLQEIILNPKLSLYMDSKQRFKAKTRTGNPLKIGNVKFVAKTTTIEPTLVPIWFSNIGASDYVTPLPSERDEIIQIFNDCQAVVLKYRNLEDENFYVPEFVRFYNKECY</sequence>
<dbReference type="AlphaFoldDB" id="A0A3M0GQD4"/>
<name>A0A3M0GQD4_9FLAO</name>
<dbReference type="EMBL" id="REFV01000002">
    <property type="protein sequence ID" value="RMB63389.1"/>
    <property type="molecule type" value="Genomic_DNA"/>
</dbReference>
<reference evidence="1 2" key="1">
    <citation type="submission" date="2018-10" db="EMBL/GenBank/DDBJ databases">
        <title>Dokdonia luteus sp. nov., isolated from sea water.</title>
        <authorList>
            <person name="Zhou L.Y."/>
            <person name="Du Z.J."/>
        </authorList>
    </citation>
    <scope>NUCLEOTIDE SEQUENCE [LARGE SCALE GENOMIC DNA]</scope>
    <source>
        <strain evidence="1 2">SH27</strain>
    </source>
</reference>
<evidence type="ECO:0000313" key="1">
    <source>
        <dbReference type="EMBL" id="RMB63389.1"/>
    </source>
</evidence>
<keyword evidence="2" id="KW-1185">Reference proteome</keyword>
<comment type="caution">
    <text evidence="1">The sequence shown here is derived from an EMBL/GenBank/DDBJ whole genome shotgun (WGS) entry which is preliminary data.</text>
</comment>
<evidence type="ECO:0000313" key="2">
    <source>
        <dbReference type="Proteomes" id="UP000281985"/>
    </source>
</evidence>
<gene>
    <name evidence="1" type="ORF">EAX61_03075</name>
</gene>